<organism evidence="2 3">
    <name type="scientific">Paractinoplanes pyxinae</name>
    <dbReference type="NCBI Taxonomy" id="2997416"/>
    <lineage>
        <taxon>Bacteria</taxon>
        <taxon>Bacillati</taxon>
        <taxon>Actinomycetota</taxon>
        <taxon>Actinomycetes</taxon>
        <taxon>Micromonosporales</taxon>
        <taxon>Micromonosporaceae</taxon>
        <taxon>Paractinoplanes</taxon>
    </lineage>
</organism>
<comment type="caution">
    <text evidence="2">The sequence shown here is derived from an EMBL/GenBank/DDBJ whole genome shotgun (WGS) entry which is preliminary data.</text>
</comment>
<dbReference type="Proteomes" id="UP001151002">
    <property type="component" value="Unassembled WGS sequence"/>
</dbReference>
<dbReference type="PANTHER" id="PTHR35526:SF3">
    <property type="entry name" value="ANTI-SIGMA-F FACTOR RSBW"/>
    <property type="match status" value="1"/>
</dbReference>
<reference evidence="2" key="1">
    <citation type="submission" date="2022-11" db="EMBL/GenBank/DDBJ databases">
        <authorList>
            <person name="Somphong A."/>
            <person name="Phongsopitanun W."/>
        </authorList>
    </citation>
    <scope>NUCLEOTIDE SEQUENCE</scope>
    <source>
        <strain evidence="2">Pm04-4</strain>
    </source>
</reference>
<dbReference type="InterPro" id="IPR050267">
    <property type="entry name" value="Anti-sigma-factor_SerPK"/>
</dbReference>
<name>A0ABT4AWS3_9ACTN</name>
<dbReference type="SUPFAM" id="SSF52091">
    <property type="entry name" value="SpoIIaa-like"/>
    <property type="match status" value="1"/>
</dbReference>
<dbReference type="Pfam" id="PF01740">
    <property type="entry name" value="STAS"/>
    <property type="match status" value="1"/>
</dbReference>
<sequence>MPQLRSDVDQVGTSLVVRLDGELCGLTVPRVRAILLKCLVDQPDSLVVDLAGLTVRDPYTLSVFQVVARQAAMWPGTPIALSVPQPEIRQLLADYGRPVVFAGLDEALAVKPRQGLPSLSESLLPVRGAPARARSLADEACDRWELSRLSPAARLVTGELATNAMVHAQTMFDVRLTLGRRYLLVAVRDGSTATPHVDFGERGDQATGRGLLLVDAVAERWGSIPADGGKVVWAGLALREREPVPGEERKALN</sequence>
<feature type="domain" description="STAS" evidence="1">
    <location>
        <begin position="4"/>
        <end position="96"/>
    </location>
</feature>
<evidence type="ECO:0000313" key="2">
    <source>
        <dbReference type="EMBL" id="MCY1138130.1"/>
    </source>
</evidence>
<dbReference type="GO" id="GO:0005524">
    <property type="term" value="F:ATP binding"/>
    <property type="evidence" value="ECO:0007669"/>
    <property type="project" value="UniProtKB-KW"/>
</dbReference>
<dbReference type="InterPro" id="IPR036890">
    <property type="entry name" value="HATPase_C_sf"/>
</dbReference>
<dbReference type="PANTHER" id="PTHR35526">
    <property type="entry name" value="ANTI-SIGMA-F FACTOR RSBW-RELATED"/>
    <property type="match status" value="1"/>
</dbReference>
<evidence type="ECO:0000313" key="3">
    <source>
        <dbReference type="Proteomes" id="UP001151002"/>
    </source>
</evidence>
<gene>
    <name evidence="2" type="ORF">OWR29_08990</name>
</gene>
<dbReference type="PROSITE" id="PS50801">
    <property type="entry name" value="STAS"/>
    <property type="match status" value="1"/>
</dbReference>
<keyword evidence="2" id="KW-0547">Nucleotide-binding</keyword>
<keyword evidence="3" id="KW-1185">Reference proteome</keyword>
<dbReference type="InterPro" id="IPR036513">
    <property type="entry name" value="STAS_dom_sf"/>
</dbReference>
<proteinExistence type="predicted"/>
<dbReference type="CDD" id="cd16936">
    <property type="entry name" value="HATPase_RsbW-like"/>
    <property type="match status" value="1"/>
</dbReference>
<accession>A0ABT4AWS3</accession>
<keyword evidence="2" id="KW-0067">ATP-binding</keyword>
<dbReference type="CDD" id="cd07043">
    <property type="entry name" value="STAS_anti-anti-sigma_factors"/>
    <property type="match status" value="1"/>
</dbReference>
<evidence type="ECO:0000259" key="1">
    <source>
        <dbReference type="PROSITE" id="PS50801"/>
    </source>
</evidence>
<dbReference type="Gene3D" id="3.30.750.24">
    <property type="entry name" value="STAS domain"/>
    <property type="match status" value="1"/>
</dbReference>
<protein>
    <submittedName>
        <fullName evidence="2">ATP-binding protein</fullName>
    </submittedName>
</protein>
<dbReference type="RefSeq" id="WP_267562104.1">
    <property type="nucleotide sequence ID" value="NZ_JAPNTZ010000003.1"/>
</dbReference>
<dbReference type="EMBL" id="JAPNTZ010000003">
    <property type="protein sequence ID" value="MCY1138130.1"/>
    <property type="molecule type" value="Genomic_DNA"/>
</dbReference>
<dbReference type="InterPro" id="IPR002645">
    <property type="entry name" value="STAS_dom"/>
</dbReference>
<dbReference type="Gene3D" id="3.30.565.10">
    <property type="entry name" value="Histidine kinase-like ATPase, C-terminal domain"/>
    <property type="match status" value="1"/>
</dbReference>